<proteinExistence type="predicted"/>
<evidence type="ECO:0000256" key="1">
    <source>
        <dbReference type="SAM" id="MobiDB-lite"/>
    </source>
</evidence>
<evidence type="ECO:0000313" key="2">
    <source>
        <dbReference type="EMBL" id="CAI2374947.1"/>
    </source>
</evidence>
<sequence length="315" mass="36419">MKRSTKDPNVFLDRLIMKNIAEFALEKNFKTSDQVSLNILCEIVKQFVGKLADITKDSSELNGRSESNMIDALSGIFRHSKINQKQIIQHIKKKPFKYECWNEGLIEKIMSEQQEKADNFIKTHFKHTLPNNADDSADGCVELPENIKNFKGLPAIPPFLRNFPSNLSLQSMKKIEYKDKEEKSTSLKIKNKREVEDKLVEVTLPPPNLEEKVIPKQPDSKPDQDNKEKHEHPPKVPEGHSQEENKTGIEQVEDIFNESQHSGDENKASELLKKREDDIPEEILEKYKEEKSEAKIKKRTRKGVMKIKESKNLFV</sequence>
<dbReference type="EMBL" id="CAMPGE010016384">
    <property type="protein sequence ID" value="CAI2374947.1"/>
    <property type="molecule type" value="Genomic_DNA"/>
</dbReference>
<dbReference type="CDD" id="cd00076">
    <property type="entry name" value="HFD_SF"/>
    <property type="match status" value="1"/>
</dbReference>
<comment type="caution">
    <text evidence="2">The sequence shown here is derived from an EMBL/GenBank/DDBJ whole genome shotgun (WGS) entry which is preliminary data.</text>
</comment>
<evidence type="ECO:0008006" key="4">
    <source>
        <dbReference type="Google" id="ProtNLM"/>
    </source>
</evidence>
<accession>A0AAD2CZR2</accession>
<reference evidence="2" key="1">
    <citation type="submission" date="2023-07" db="EMBL/GenBank/DDBJ databases">
        <authorList>
            <consortium name="AG Swart"/>
            <person name="Singh M."/>
            <person name="Singh A."/>
            <person name="Seah K."/>
            <person name="Emmerich C."/>
        </authorList>
    </citation>
    <scope>NUCLEOTIDE SEQUENCE</scope>
    <source>
        <strain evidence="2">DP1</strain>
    </source>
</reference>
<organism evidence="2 3">
    <name type="scientific">Euplotes crassus</name>
    <dbReference type="NCBI Taxonomy" id="5936"/>
    <lineage>
        <taxon>Eukaryota</taxon>
        <taxon>Sar</taxon>
        <taxon>Alveolata</taxon>
        <taxon>Ciliophora</taxon>
        <taxon>Intramacronucleata</taxon>
        <taxon>Spirotrichea</taxon>
        <taxon>Hypotrichia</taxon>
        <taxon>Euplotida</taxon>
        <taxon>Euplotidae</taxon>
        <taxon>Moneuplotes</taxon>
    </lineage>
</organism>
<keyword evidence="3" id="KW-1185">Reference proteome</keyword>
<dbReference type="GO" id="GO:0046982">
    <property type="term" value="F:protein heterodimerization activity"/>
    <property type="evidence" value="ECO:0007669"/>
    <property type="project" value="InterPro"/>
</dbReference>
<feature type="compositionally biased region" description="Basic and acidic residues" evidence="1">
    <location>
        <begin position="261"/>
        <end position="280"/>
    </location>
</feature>
<dbReference type="InterPro" id="IPR009072">
    <property type="entry name" value="Histone-fold"/>
</dbReference>
<name>A0AAD2CZR2_EUPCR</name>
<dbReference type="Proteomes" id="UP001295684">
    <property type="component" value="Unassembled WGS sequence"/>
</dbReference>
<feature type="compositionally biased region" description="Basic and acidic residues" evidence="1">
    <location>
        <begin position="209"/>
        <end position="247"/>
    </location>
</feature>
<protein>
    <recommendedName>
        <fullName evidence="4">Bromodomain associated domain-containing protein</fullName>
    </recommendedName>
</protein>
<evidence type="ECO:0000313" key="3">
    <source>
        <dbReference type="Proteomes" id="UP001295684"/>
    </source>
</evidence>
<dbReference type="AlphaFoldDB" id="A0AAD2CZR2"/>
<dbReference type="Gene3D" id="1.10.20.10">
    <property type="entry name" value="Histone, subunit A"/>
    <property type="match status" value="1"/>
</dbReference>
<gene>
    <name evidence="2" type="ORF">ECRASSUSDP1_LOCUS16305</name>
</gene>
<feature type="region of interest" description="Disordered" evidence="1">
    <location>
        <begin position="198"/>
        <end position="280"/>
    </location>
</feature>